<sequence length="112" mass="12415">MTVQKEKVTKRVVCRKCKSDQIVGNKRGYNFKRAFFILFLLLGTLITIGIVSNFLYVIVPRNSMDGVVGLSAIVGLLIVLLGPPIILFSGFVGRKNIVNGCMNCGHTWMPKK</sequence>
<protein>
    <submittedName>
        <fullName evidence="2">Uncharacterized protein</fullName>
    </submittedName>
</protein>
<name>A0A9X6M169_BACTJ</name>
<keyword evidence="1" id="KW-0812">Transmembrane</keyword>
<reference evidence="2 3" key="1">
    <citation type="submission" date="2016-10" db="EMBL/GenBank/DDBJ databases">
        <title>Comparative genomics of Bacillus thuringiensis reveals a path to pathogens against multiple invertebrate hosts.</title>
        <authorList>
            <person name="Zheng J."/>
            <person name="Gao Q."/>
            <person name="Liu H."/>
            <person name="Peng D."/>
            <person name="Ruan L."/>
            <person name="Sun M."/>
        </authorList>
    </citation>
    <scope>NUCLEOTIDE SEQUENCE [LARGE SCALE GENOMIC DNA]</scope>
    <source>
        <strain evidence="2">BGSC 4CF1</strain>
    </source>
</reference>
<keyword evidence="1" id="KW-0472">Membrane</keyword>
<keyword evidence="1" id="KW-1133">Transmembrane helix</keyword>
<evidence type="ECO:0000256" key="1">
    <source>
        <dbReference type="SAM" id="Phobius"/>
    </source>
</evidence>
<gene>
    <name evidence="2" type="ORF">BK750_20020</name>
</gene>
<dbReference type="AlphaFoldDB" id="A0A9X6M169"/>
<evidence type="ECO:0000313" key="3">
    <source>
        <dbReference type="Proteomes" id="UP000194853"/>
    </source>
</evidence>
<proteinExistence type="predicted"/>
<comment type="caution">
    <text evidence="2">The sequence shown here is derived from an EMBL/GenBank/DDBJ whole genome shotgun (WGS) entry which is preliminary data.</text>
</comment>
<feature type="transmembrane region" description="Helical" evidence="1">
    <location>
        <begin position="35"/>
        <end position="58"/>
    </location>
</feature>
<evidence type="ECO:0000313" key="2">
    <source>
        <dbReference type="EMBL" id="OUB63515.1"/>
    </source>
</evidence>
<dbReference type="EMBL" id="MOOS01000150">
    <property type="protein sequence ID" value="OUB63515.1"/>
    <property type="molecule type" value="Genomic_DNA"/>
</dbReference>
<dbReference type="RefSeq" id="WP_061660538.1">
    <property type="nucleotide sequence ID" value="NZ_MOOS01000150.1"/>
</dbReference>
<feature type="transmembrane region" description="Helical" evidence="1">
    <location>
        <begin position="70"/>
        <end position="92"/>
    </location>
</feature>
<organism evidence="2 3">
    <name type="scientific">Bacillus thuringiensis subsp. jegathesan</name>
    <dbReference type="NCBI Taxonomy" id="56955"/>
    <lineage>
        <taxon>Bacteria</taxon>
        <taxon>Bacillati</taxon>
        <taxon>Bacillota</taxon>
        <taxon>Bacilli</taxon>
        <taxon>Bacillales</taxon>
        <taxon>Bacillaceae</taxon>
        <taxon>Bacillus</taxon>
        <taxon>Bacillus cereus group</taxon>
    </lineage>
</organism>
<dbReference type="Proteomes" id="UP000194853">
    <property type="component" value="Unassembled WGS sequence"/>
</dbReference>
<accession>A0A9X6M169</accession>